<dbReference type="CDD" id="cd00118">
    <property type="entry name" value="LysM"/>
    <property type="match status" value="1"/>
</dbReference>
<evidence type="ECO:0000313" key="4">
    <source>
        <dbReference type="Proteomes" id="UP000199155"/>
    </source>
</evidence>
<dbReference type="GO" id="GO:0004222">
    <property type="term" value="F:metalloendopeptidase activity"/>
    <property type="evidence" value="ECO:0007669"/>
    <property type="project" value="TreeGrafter"/>
</dbReference>
<feature type="region of interest" description="Disordered" evidence="1">
    <location>
        <begin position="139"/>
        <end position="165"/>
    </location>
</feature>
<evidence type="ECO:0000259" key="2">
    <source>
        <dbReference type="PROSITE" id="PS51782"/>
    </source>
</evidence>
<dbReference type="Proteomes" id="UP000199155">
    <property type="component" value="Unassembled WGS sequence"/>
</dbReference>
<dbReference type="RefSeq" id="WP_176953797.1">
    <property type="nucleotide sequence ID" value="NZ_FNFF01000006.1"/>
</dbReference>
<keyword evidence="4" id="KW-1185">Reference proteome</keyword>
<name>A0A1G9AMQ1_9ACTN</name>
<dbReference type="CDD" id="cd12797">
    <property type="entry name" value="M23_peptidase"/>
    <property type="match status" value="1"/>
</dbReference>
<proteinExistence type="predicted"/>
<reference evidence="3 4" key="1">
    <citation type="submission" date="2016-10" db="EMBL/GenBank/DDBJ databases">
        <authorList>
            <person name="de Groot N.N."/>
        </authorList>
    </citation>
    <scope>NUCLEOTIDE SEQUENCE [LARGE SCALE GENOMIC DNA]</scope>
    <source>
        <strain evidence="3 4">CGMCC 4.5727</strain>
    </source>
</reference>
<dbReference type="PANTHER" id="PTHR21666:SF270">
    <property type="entry name" value="MUREIN HYDROLASE ACTIVATOR ENVC"/>
    <property type="match status" value="1"/>
</dbReference>
<evidence type="ECO:0000256" key="1">
    <source>
        <dbReference type="SAM" id="MobiDB-lite"/>
    </source>
</evidence>
<sequence length="217" mass="22349">MTSWTMPVAKGRVTAKYKKPGAWAAGFHTGVDFGCPTGTPVSSVGPGTVVVAGDQGAYGNCVIVQMSDGRFTLYAHLSRIDVKAGQGVTGGQRLGLSGATGNVTGPHLHFEARTANHYNGHTDPMAYLASHGVAKAGGAKKSTAKKAAAKKTTARKSTAKKAAPRASTYTVKSGDTLGAIAQAKLGNAARYPEIARLNGILNPDHITVGQKLKLPPK</sequence>
<dbReference type="AlphaFoldDB" id="A0A1G9AMQ1"/>
<feature type="domain" description="LysM" evidence="2">
    <location>
        <begin position="167"/>
        <end position="214"/>
    </location>
</feature>
<dbReference type="InterPro" id="IPR050570">
    <property type="entry name" value="Cell_wall_metabolism_enzyme"/>
</dbReference>
<dbReference type="Gene3D" id="3.10.350.10">
    <property type="entry name" value="LysM domain"/>
    <property type="match status" value="1"/>
</dbReference>
<gene>
    <name evidence="3" type="ORF">SAMN05421806_10657</name>
</gene>
<dbReference type="SUPFAM" id="SSF51261">
    <property type="entry name" value="Duplicated hybrid motif"/>
    <property type="match status" value="1"/>
</dbReference>
<dbReference type="PROSITE" id="PS51782">
    <property type="entry name" value="LYSM"/>
    <property type="match status" value="1"/>
</dbReference>
<dbReference type="Pfam" id="PF01551">
    <property type="entry name" value="Peptidase_M23"/>
    <property type="match status" value="1"/>
</dbReference>
<dbReference type="InterPro" id="IPR016047">
    <property type="entry name" value="M23ase_b-sheet_dom"/>
</dbReference>
<dbReference type="Pfam" id="PF01476">
    <property type="entry name" value="LysM"/>
    <property type="match status" value="1"/>
</dbReference>
<dbReference type="PANTHER" id="PTHR21666">
    <property type="entry name" value="PEPTIDASE-RELATED"/>
    <property type="match status" value="1"/>
</dbReference>
<dbReference type="SMART" id="SM00257">
    <property type="entry name" value="LysM"/>
    <property type="match status" value="1"/>
</dbReference>
<dbReference type="Gene3D" id="2.70.70.10">
    <property type="entry name" value="Glucose Permease (Domain IIA)"/>
    <property type="match status" value="1"/>
</dbReference>
<feature type="compositionally biased region" description="Basic residues" evidence="1">
    <location>
        <begin position="142"/>
        <end position="163"/>
    </location>
</feature>
<dbReference type="SUPFAM" id="SSF54106">
    <property type="entry name" value="LysM domain"/>
    <property type="match status" value="1"/>
</dbReference>
<dbReference type="STRING" id="417292.SAMN05421806_10657"/>
<dbReference type="EMBL" id="FNFF01000006">
    <property type="protein sequence ID" value="SDK28666.1"/>
    <property type="molecule type" value="Genomic_DNA"/>
</dbReference>
<dbReference type="InterPro" id="IPR036779">
    <property type="entry name" value="LysM_dom_sf"/>
</dbReference>
<dbReference type="InterPro" id="IPR018392">
    <property type="entry name" value="LysM"/>
</dbReference>
<organism evidence="3 4">
    <name type="scientific">Streptomyces indicus</name>
    <dbReference type="NCBI Taxonomy" id="417292"/>
    <lineage>
        <taxon>Bacteria</taxon>
        <taxon>Bacillati</taxon>
        <taxon>Actinomycetota</taxon>
        <taxon>Actinomycetes</taxon>
        <taxon>Kitasatosporales</taxon>
        <taxon>Streptomycetaceae</taxon>
        <taxon>Streptomyces</taxon>
    </lineage>
</organism>
<protein>
    <submittedName>
        <fullName evidence="3">LysM domain-containing protein</fullName>
    </submittedName>
</protein>
<evidence type="ECO:0000313" key="3">
    <source>
        <dbReference type="EMBL" id="SDK28666.1"/>
    </source>
</evidence>
<accession>A0A1G9AMQ1</accession>
<dbReference type="InterPro" id="IPR011055">
    <property type="entry name" value="Dup_hybrid_motif"/>
</dbReference>